<feature type="compositionally biased region" description="Polar residues" evidence="1">
    <location>
        <begin position="757"/>
        <end position="773"/>
    </location>
</feature>
<feature type="region of interest" description="Disordered" evidence="1">
    <location>
        <begin position="355"/>
        <end position="379"/>
    </location>
</feature>
<dbReference type="InterPro" id="IPR033207">
    <property type="entry name" value="CCP110"/>
</dbReference>
<proteinExistence type="predicted"/>
<feature type="region of interest" description="Disordered" evidence="1">
    <location>
        <begin position="457"/>
        <end position="484"/>
    </location>
</feature>
<gene>
    <name evidence="3" type="primary">LOC105426387</name>
</gene>
<dbReference type="RefSeq" id="XP_011635896.1">
    <property type="nucleotide sequence ID" value="XM_011637594.1"/>
</dbReference>
<feature type="region of interest" description="Disordered" evidence="1">
    <location>
        <begin position="78"/>
        <end position="99"/>
    </location>
</feature>
<dbReference type="GO" id="GO:0032053">
    <property type="term" value="P:ciliary basal body organization"/>
    <property type="evidence" value="ECO:0007669"/>
    <property type="project" value="TreeGrafter"/>
</dbReference>
<feature type="region of interest" description="Disordered" evidence="1">
    <location>
        <begin position="189"/>
        <end position="216"/>
    </location>
</feature>
<feature type="compositionally biased region" description="Polar residues" evidence="1">
    <location>
        <begin position="281"/>
        <end position="293"/>
    </location>
</feature>
<dbReference type="Pfam" id="PF16025">
    <property type="entry name" value="CaM_bind"/>
    <property type="match status" value="2"/>
</dbReference>
<feature type="region of interest" description="Disordered" evidence="1">
    <location>
        <begin position="755"/>
        <end position="780"/>
    </location>
</feature>
<dbReference type="Proteomes" id="UP000504615">
    <property type="component" value="Unplaced"/>
</dbReference>
<evidence type="ECO:0000256" key="1">
    <source>
        <dbReference type="SAM" id="MobiDB-lite"/>
    </source>
</evidence>
<dbReference type="GO" id="GO:0032465">
    <property type="term" value="P:regulation of cytokinesis"/>
    <property type="evidence" value="ECO:0007669"/>
    <property type="project" value="InterPro"/>
</dbReference>
<dbReference type="PANTHER" id="PTHR13594:SF1">
    <property type="entry name" value="CENTRIOLAR COILED-COIL PROTEIN OF 110 KDA"/>
    <property type="match status" value="1"/>
</dbReference>
<evidence type="ECO:0000313" key="2">
    <source>
        <dbReference type="Proteomes" id="UP000504615"/>
    </source>
</evidence>
<dbReference type="GO" id="GO:0005814">
    <property type="term" value="C:centriole"/>
    <property type="evidence" value="ECO:0007669"/>
    <property type="project" value="InterPro"/>
</dbReference>
<feature type="region of interest" description="Disordered" evidence="1">
    <location>
        <begin position="272"/>
        <end position="299"/>
    </location>
</feature>
<dbReference type="GO" id="GO:1903723">
    <property type="term" value="P:negative regulation of centriole elongation"/>
    <property type="evidence" value="ECO:0007669"/>
    <property type="project" value="TreeGrafter"/>
</dbReference>
<sequence length="780" mass="89012">MQQEFYTSCLKINGIPLLPPLMTDTIKEEMRCYRSLAAKVEENLRNRQLVKRTIQDKGVQADIIEPIDKLKSIRYSSDSDVSSHGITSDTNTSDTHSKTTIVEPVSEVAREIKDNHDIQSSISDIQHSQFQVCLTEDIINDSKPVMIMADQNECITMTEATTLNEDVTLSESWKPEIPRTLDIVPITLSNDEEDVPSTEASKETENPPKLSRQGSYVLDTPSPMLLAHIHTELTHENYVPTPTTNTSQRKQWNIAQPKVEWENKQLMNIEVSSKSDDTARSKPTFQHGESNDTTEPHQVDISADRTEAVIVEEDASRLNVTPTKHNRKFSTIVDLGHLKKTSSLEISEKSNDASLLNLSSRESTGESTNSPKIQLSRTDEMRRKMESIQAHPIIKMKSSLTPDKLLTVYKEIEELHKKQMMELIYRQRKEQSLLQAEFQKQQLLLLAEMRKCAFGTPRSDAKAKSASGEARQESNAKQKSPGNVRAEAQCNIKLPLANRVIVCPLDYLPMKNLYLLKHHKSVAADNSPRTLDFDFARKVSLCDTTYNNNNNNNINNNDDNSNYESRDFIVYKNSTVSRQLFPLDSNTTHVPVLDTSVYHEKHIRAVNTINAYTRGYLVRRLMRTERVVTLKKVYKEALQCMLKLHVDAPLNSAEVDFLHRLQLQCDAASMNIVELFAQSPPKRMKVIAQDREIRQSRTERPLSARSYSFATQKTLARKNLKEFESTMAKYQRPSVVKRNLVRSRCQTWTSDMRDRLTSPNTLHQGIRRSTSTGAVRKPWR</sequence>
<feature type="compositionally biased region" description="Polar residues" evidence="1">
    <location>
        <begin position="355"/>
        <end position="376"/>
    </location>
</feature>
<dbReference type="GeneID" id="105426387"/>
<accession>A0A6I9W2F7</accession>
<keyword evidence="2" id="KW-1185">Reference proteome</keyword>
<reference evidence="3" key="1">
    <citation type="submission" date="2025-08" db="UniProtKB">
        <authorList>
            <consortium name="RefSeq"/>
        </authorList>
    </citation>
    <scope>IDENTIFICATION</scope>
</reference>
<name>A0A6I9W2F7_9HYME</name>
<protein>
    <submittedName>
        <fullName evidence="3">Ras guanine nucleotide exchange factor R-like isoform X1</fullName>
    </submittedName>
</protein>
<dbReference type="GO" id="GO:0007099">
    <property type="term" value="P:centriole replication"/>
    <property type="evidence" value="ECO:0007669"/>
    <property type="project" value="InterPro"/>
</dbReference>
<dbReference type="PROSITE" id="PS50096">
    <property type="entry name" value="IQ"/>
    <property type="match status" value="1"/>
</dbReference>
<feature type="compositionally biased region" description="Polar residues" evidence="1">
    <location>
        <begin position="84"/>
        <end position="99"/>
    </location>
</feature>
<organism evidence="2 3">
    <name type="scientific">Pogonomyrmex barbatus</name>
    <name type="common">red harvester ant</name>
    <dbReference type="NCBI Taxonomy" id="144034"/>
    <lineage>
        <taxon>Eukaryota</taxon>
        <taxon>Metazoa</taxon>
        <taxon>Ecdysozoa</taxon>
        <taxon>Arthropoda</taxon>
        <taxon>Hexapoda</taxon>
        <taxon>Insecta</taxon>
        <taxon>Pterygota</taxon>
        <taxon>Neoptera</taxon>
        <taxon>Endopterygota</taxon>
        <taxon>Hymenoptera</taxon>
        <taxon>Apocrita</taxon>
        <taxon>Aculeata</taxon>
        <taxon>Formicoidea</taxon>
        <taxon>Formicidae</taxon>
        <taxon>Myrmicinae</taxon>
        <taxon>Pogonomyrmex</taxon>
    </lineage>
</organism>
<dbReference type="KEGG" id="pbar:105426387"/>
<dbReference type="OrthoDB" id="10028852at2759"/>
<dbReference type="PANTHER" id="PTHR13594">
    <property type="entry name" value="CENTRIOLAR COILED-COIL PROTEIN OF 110 KDA"/>
    <property type="match status" value="1"/>
</dbReference>
<dbReference type="AlphaFoldDB" id="A0A6I9W2F7"/>
<evidence type="ECO:0000313" key="3">
    <source>
        <dbReference type="RefSeq" id="XP_011635896.1"/>
    </source>
</evidence>